<reference evidence="2 3" key="1">
    <citation type="journal article" date="2015" name="Genome Announc.">
        <title>Expanding the biotechnology potential of lactobacilli through comparative genomics of 213 strains and associated genera.</title>
        <authorList>
            <person name="Sun Z."/>
            <person name="Harris H.M."/>
            <person name="McCann A."/>
            <person name="Guo C."/>
            <person name="Argimon S."/>
            <person name="Zhang W."/>
            <person name="Yang X."/>
            <person name="Jeffery I.B."/>
            <person name="Cooney J.C."/>
            <person name="Kagawa T.F."/>
            <person name="Liu W."/>
            <person name="Song Y."/>
            <person name="Salvetti E."/>
            <person name="Wrobel A."/>
            <person name="Rasinkangas P."/>
            <person name="Parkhill J."/>
            <person name="Rea M.C."/>
            <person name="O'Sullivan O."/>
            <person name="Ritari J."/>
            <person name="Douillard F.P."/>
            <person name="Paul Ross R."/>
            <person name="Yang R."/>
            <person name="Briner A.E."/>
            <person name="Felis G.E."/>
            <person name="de Vos W.M."/>
            <person name="Barrangou R."/>
            <person name="Klaenhammer T.R."/>
            <person name="Caufield P.W."/>
            <person name="Cui Y."/>
            <person name="Zhang H."/>
            <person name="O'Toole P.W."/>
        </authorList>
    </citation>
    <scope>NUCLEOTIDE SEQUENCE [LARGE SCALE GENOMIC DNA]</scope>
    <source>
        <strain evidence="2 3">DSM 19519</strain>
    </source>
</reference>
<dbReference type="AlphaFoldDB" id="A0A0R1MQL8"/>
<dbReference type="PANTHER" id="PTHR33797">
    <property type="entry name" value="ORGANIC HYDROPEROXIDE RESISTANCE PROTEIN-LIKE"/>
    <property type="match status" value="1"/>
</dbReference>
<dbReference type="PATRIC" id="fig|1423759.3.peg.1210"/>
<proteinExistence type="inferred from homology"/>
<evidence type="ECO:0000256" key="1">
    <source>
        <dbReference type="ARBA" id="ARBA00007378"/>
    </source>
</evidence>
<dbReference type="Pfam" id="PF02566">
    <property type="entry name" value="OsmC"/>
    <property type="match status" value="1"/>
</dbReference>
<comment type="caution">
    <text evidence="2">The sequence shown here is derived from an EMBL/GenBank/DDBJ whole genome shotgun (WGS) entry which is preliminary data.</text>
</comment>
<organism evidence="2 3">
    <name type="scientific">Liquorilactobacillus hordei DSM 19519</name>
    <dbReference type="NCBI Taxonomy" id="1423759"/>
    <lineage>
        <taxon>Bacteria</taxon>
        <taxon>Bacillati</taxon>
        <taxon>Bacillota</taxon>
        <taxon>Bacilli</taxon>
        <taxon>Lactobacillales</taxon>
        <taxon>Lactobacillaceae</taxon>
        <taxon>Liquorilactobacillus</taxon>
    </lineage>
</organism>
<accession>A0A0R1MQL8</accession>
<dbReference type="RefSeq" id="WP_057869970.1">
    <property type="nucleotide sequence ID" value="NZ_AZDX01000030.1"/>
</dbReference>
<dbReference type="InterPro" id="IPR003718">
    <property type="entry name" value="OsmC/Ohr_fam"/>
</dbReference>
<dbReference type="InterPro" id="IPR015946">
    <property type="entry name" value="KH_dom-like_a/b"/>
</dbReference>
<dbReference type="PANTHER" id="PTHR33797:SF2">
    <property type="entry name" value="ORGANIC HYDROPEROXIDE RESISTANCE PROTEIN-LIKE"/>
    <property type="match status" value="1"/>
</dbReference>
<name>A0A0R1MQL8_9LACO</name>
<dbReference type="Proteomes" id="UP000051448">
    <property type="component" value="Unassembled WGS sequence"/>
</dbReference>
<comment type="similarity">
    <text evidence="1">Belongs to the OsmC/Ohr family.</text>
</comment>
<dbReference type="GeneID" id="98311798"/>
<evidence type="ECO:0000313" key="2">
    <source>
        <dbReference type="EMBL" id="KRL06136.1"/>
    </source>
</evidence>
<protein>
    <submittedName>
        <fullName evidence="2">OsmC Ohr family protein</fullName>
    </submittedName>
</protein>
<dbReference type="OrthoDB" id="9797508at2"/>
<sequence length="145" mass="16350">MKKISLYHTEIENKDGISGHVRSLTDDAFNQLTSSPLKSVPGTNPEQLLGAALATCLNATLEAEEKRRNLPHQAIVRVAVDMGRDYQGFQFWLRVQVKLPQVDQQEAQEILAICEQRCPVAKLLAKSQNVKIELVNEFGFKEEFK</sequence>
<dbReference type="GO" id="GO:0006979">
    <property type="term" value="P:response to oxidative stress"/>
    <property type="evidence" value="ECO:0007669"/>
    <property type="project" value="InterPro"/>
</dbReference>
<dbReference type="EMBL" id="AZDX01000030">
    <property type="protein sequence ID" value="KRL06136.1"/>
    <property type="molecule type" value="Genomic_DNA"/>
</dbReference>
<dbReference type="InterPro" id="IPR036102">
    <property type="entry name" value="OsmC/Ohrsf"/>
</dbReference>
<evidence type="ECO:0000313" key="3">
    <source>
        <dbReference type="Proteomes" id="UP000051448"/>
    </source>
</evidence>
<dbReference type="SUPFAM" id="SSF82784">
    <property type="entry name" value="OsmC-like"/>
    <property type="match status" value="1"/>
</dbReference>
<dbReference type="InterPro" id="IPR019953">
    <property type="entry name" value="OHR"/>
</dbReference>
<keyword evidence="3" id="KW-1185">Reference proteome</keyword>
<dbReference type="STRING" id="1423759.FC92_GL001144"/>
<gene>
    <name evidence="2" type="ORF">FC92_GL001144</name>
</gene>
<dbReference type="Gene3D" id="3.30.300.20">
    <property type="match status" value="1"/>
</dbReference>